<dbReference type="Proteomes" id="UP000284841">
    <property type="component" value="Unassembled WGS sequence"/>
</dbReference>
<dbReference type="OrthoDB" id="8736147at2"/>
<gene>
    <name evidence="2" type="ORF">DW099_07825</name>
</gene>
<protein>
    <recommendedName>
        <fullName evidence="1">Alpha-L-glutamate ligase-related protein ATP-grasp domain-containing protein</fullName>
    </recommendedName>
</protein>
<reference evidence="2 3" key="1">
    <citation type="submission" date="2018-08" db="EMBL/GenBank/DDBJ databases">
        <title>A genome reference for cultivated species of the human gut microbiota.</title>
        <authorList>
            <person name="Zou Y."/>
            <person name="Xue W."/>
            <person name="Luo G."/>
        </authorList>
    </citation>
    <scope>NUCLEOTIDE SEQUENCE [LARGE SCALE GENOMIC DNA]</scope>
    <source>
        <strain evidence="2 3">AM07-24</strain>
    </source>
</reference>
<accession>A0A415E3S4</accession>
<dbReference type="InterPro" id="IPR032675">
    <property type="entry name" value="LRR_dom_sf"/>
</dbReference>
<name>A0A415E3S4_9FIRM</name>
<dbReference type="STRING" id="1776384.GCA_900086585_03901"/>
<organism evidence="2 3">
    <name type="scientific">Emergencia timonensis</name>
    <dbReference type="NCBI Taxonomy" id="1776384"/>
    <lineage>
        <taxon>Bacteria</taxon>
        <taxon>Bacillati</taxon>
        <taxon>Bacillota</taxon>
        <taxon>Clostridia</taxon>
        <taxon>Peptostreptococcales</taxon>
        <taxon>Anaerovoracaceae</taxon>
        <taxon>Emergencia</taxon>
    </lineage>
</organism>
<dbReference type="Gene3D" id="3.80.10.10">
    <property type="entry name" value="Ribonuclease Inhibitor"/>
    <property type="match status" value="1"/>
</dbReference>
<evidence type="ECO:0000313" key="3">
    <source>
        <dbReference type="Proteomes" id="UP000284841"/>
    </source>
</evidence>
<sequence>MGLFKKSRNVINTLNNIKFCNYEARKTDLQLKNQETAREIANRKKSEDEYALPGDIDLTSEQIAEIDEFWRKYEFLGKIDYRAFKTYYNRSGVFDPRYLPQYIYSYFLRPNTVPDRYAIPFQIKAYLPRLLSNAKQPEMIIRKIEGIYYNSEFEHITKSEAVRICLDVLQSGTEIVVKLSGQGGGKGVVFLANATEKELRNLFKTKSKLSVQKAIKQHPQMAKLNPSTVNTVRLTTVLHKGKFSAAAALIKIGSPNARVDNYKYGGCLLGVNLDGTVLPWALNIDRERITELPSGIKLGEGGFTKVPCFNSVLEMAEKAHYCIPKIKVVSWDIAVDDENEAEIIEANFFGDLRMHQVLTGPVFGDMTEMLLDSYVLPNYYKHGVTRDFDYKEFVNHIEITKYVGSKRSVTVPGEINGKPITIIGAYAFAYNQSIKAVTLPDTVIRLQKGAFAGCTSLEFLKLNLDGLKSAGREVVNWCSKLDSDTKKTIRAKS</sequence>
<dbReference type="InterPro" id="IPR039523">
    <property type="entry name" value="RimK-rel_E_lig_ATP-grasp"/>
</dbReference>
<dbReference type="Pfam" id="PF13306">
    <property type="entry name" value="LRR_5"/>
    <property type="match status" value="1"/>
</dbReference>
<dbReference type="EMBL" id="QRMS01000002">
    <property type="protein sequence ID" value="RHJ88307.1"/>
    <property type="molecule type" value="Genomic_DNA"/>
</dbReference>
<dbReference type="RefSeq" id="WP_118334939.1">
    <property type="nucleotide sequence ID" value="NZ_AP025567.1"/>
</dbReference>
<proteinExistence type="predicted"/>
<comment type="caution">
    <text evidence="2">The sequence shown here is derived from an EMBL/GenBank/DDBJ whole genome shotgun (WGS) entry which is preliminary data.</text>
</comment>
<evidence type="ECO:0000313" key="2">
    <source>
        <dbReference type="EMBL" id="RHJ88307.1"/>
    </source>
</evidence>
<dbReference type="SUPFAM" id="SSF56059">
    <property type="entry name" value="Glutathione synthetase ATP-binding domain-like"/>
    <property type="match status" value="1"/>
</dbReference>
<keyword evidence="3" id="KW-1185">Reference proteome</keyword>
<dbReference type="AlphaFoldDB" id="A0A415E3S4"/>
<feature type="domain" description="Alpha-L-glutamate ligase-related protein ATP-grasp" evidence="1">
    <location>
        <begin position="200"/>
        <end position="361"/>
    </location>
</feature>
<evidence type="ECO:0000259" key="1">
    <source>
        <dbReference type="Pfam" id="PF14397"/>
    </source>
</evidence>
<dbReference type="Pfam" id="PF14397">
    <property type="entry name" value="ATPgrasp_ST"/>
    <property type="match status" value="1"/>
</dbReference>
<dbReference type="InterPro" id="IPR026906">
    <property type="entry name" value="LRR_5"/>
</dbReference>